<proteinExistence type="predicted"/>
<reference evidence="7" key="1">
    <citation type="submission" date="2024-03" db="EMBL/GenBank/DDBJ databases">
        <title>WGS assembly of Saponaria officinalis var. Norfolk2.</title>
        <authorList>
            <person name="Jenkins J."/>
            <person name="Shu S."/>
            <person name="Grimwood J."/>
            <person name="Barry K."/>
            <person name="Goodstein D."/>
            <person name="Schmutz J."/>
            <person name="Leebens-Mack J."/>
            <person name="Osbourn A."/>
        </authorList>
    </citation>
    <scope>NUCLEOTIDE SEQUENCE [LARGE SCALE GENOMIC DNA]</scope>
    <source>
        <strain evidence="7">JIC</strain>
    </source>
</reference>
<evidence type="ECO:0000313" key="7">
    <source>
        <dbReference type="EMBL" id="KAK9749684.1"/>
    </source>
</evidence>
<protein>
    <recommendedName>
        <fullName evidence="6">BHLH domain-containing protein</fullName>
    </recommendedName>
</protein>
<evidence type="ECO:0000313" key="8">
    <source>
        <dbReference type="Proteomes" id="UP001443914"/>
    </source>
</evidence>
<dbReference type="Gene3D" id="4.10.280.10">
    <property type="entry name" value="Helix-loop-helix DNA-binding domain"/>
    <property type="match status" value="1"/>
</dbReference>
<dbReference type="PANTHER" id="PTHR45959">
    <property type="entry name" value="BHLH TRANSCRIPTION FACTOR"/>
    <property type="match status" value="1"/>
</dbReference>
<feature type="compositionally biased region" description="Polar residues" evidence="5">
    <location>
        <begin position="87"/>
        <end position="99"/>
    </location>
</feature>
<feature type="domain" description="BHLH" evidence="6">
    <location>
        <begin position="135"/>
        <end position="184"/>
    </location>
</feature>
<dbReference type="Proteomes" id="UP001443914">
    <property type="component" value="Unassembled WGS sequence"/>
</dbReference>
<dbReference type="SMART" id="SM00353">
    <property type="entry name" value="HLH"/>
    <property type="match status" value="1"/>
</dbReference>
<name>A0AAW1MU83_SAPOF</name>
<evidence type="ECO:0000256" key="1">
    <source>
        <dbReference type="ARBA" id="ARBA00004123"/>
    </source>
</evidence>
<comment type="subcellular location">
    <subcellularLocation>
        <location evidence="1">Nucleus</location>
    </subcellularLocation>
</comment>
<keyword evidence="2" id="KW-0805">Transcription regulation</keyword>
<dbReference type="GO" id="GO:0046983">
    <property type="term" value="F:protein dimerization activity"/>
    <property type="evidence" value="ECO:0007669"/>
    <property type="project" value="InterPro"/>
</dbReference>
<comment type="caution">
    <text evidence="7">The sequence shown here is derived from an EMBL/GenBank/DDBJ whole genome shotgun (WGS) entry which is preliminary data.</text>
</comment>
<evidence type="ECO:0000256" key="5">
    <source>
        <dbReference type="SAM" id="MobiDB-lite"/>
    </source>
</evidence>
<dbReference type="InterPro" id="IPR036638">
    <property type="entry name" value="HLH_DNA-bd_sf"/>
</dbReference>
<feature type="compositionally biased region" description="Low complexity" evidence="5">
    <location>
        <begin position="100"/>
        <end position="112"/>
    </location>
</feature>
<dbReference type="AlphaFoldDB" id="A0AAW1MU83"/>
<dbReference type="PROSITE" id="PS50888">
    <property type="entry name" value="BHLH"/>
    <property type="match status" value="1"/>
</dbReference>
<dbReference type="InterPro" id="IPR011598">
    <property type="entry name" value="bHLH_dom"/>
</dbReference>
<dbReference type="PANTHER" id="PTHR45959:SF2">
    <property type="entry name" value="BHLH TRANSCRIPTION FACTOR"/>
    <property type="match status" value="1"/>
</dbReference>
<dbReference type="SUPFAM" id="SSF47459">
    <property type="entry name" value="HLH, helix-loop-helix DNA-binding domain"/>
    <property type="match status" value="1"/>
</dbReference>
<keyword evidence="3" id="KW-0804">Transcription</keyword>
<gene>
    <name evidence="7" type="ORF">RND81_02G143300</name>
</gene>
<accession>A0AAW1MU83</accession>
<organism evidence="7 8">
    <name type="scientific">Saponaria officinalis</name>
    <name type="common">Common soapwort</name>
    <name type="synonym">Lychnis saponaria</name>
    <dbReference type="NCBI Taxonomy" id="3572"/>
    <lineage>
        <taxon>Eukaryota</taxon>
        <taxon>Viridiplantae</taxon>
        <taxon>Streptophyta</taxon>
        <taxon>Embryophyta</taxon>
        <taxon>Tracheophyta</taxon>
        <taxon>Spermatophyta</taxon>
        <taxon>Magnoliopsida</taxon>
        <taxon>eudicotyledons</taxon>
        <taxon>Gunneridae</taxon>
        <taxon>Pentapetalae</taxon>
        <taxon>Caryophyllales</taxon>
        <taxon>Caryophyllaceae</taxon>
        <taxon>Caryophylleae</taxon>
        <taxon>Saponaria</taxon>
    </lineage>
</organism>
<dbReference type="InterPro" id="IPR054502">
    <property type="entry name" value="bHLH-TF_ACT-like_plant"/>
</dbReference>
<evidence type="ECO:0000256" key="3">
    <source>
        <dbReference type="ARBA" id="ARBA00023163"/>
    </source>
</evidence>
<dbReference type="InterPro" id="IPR052610">
    <property type="entry name" value="bHLH_transcription_regulator"/>
</dbReference>
<dbReference type="GO" id="GO:0005634">
    <property type="term" value="C:nucleus"/>
    <property type="evidence" value="ECO:0007669"/>
    <property type="project" value="UniProtKB-SubCell"/>
</dbReference>
<keyword evidence="4" id="KW-0539">Nucleus</keyword>
<keyword evidence="8" id="KW-1185">Reference proteome</keyword>
<dbReference type="Pfam" id="PF00010">
    <property type="entry name" value="HLH"/>
    <property type="match status" value="1"/>
</dbReference>
<evidence type="ECO:0000256" key="2">
    <source>
        <dbReference type="ARBA" id="ARBA00023015"/>
    </source>
</evidence>
<feature type="region of interest" description="Disordered" evidence="5">
    <location>
        <begin position="55"/>
        <end position="135"/>
    </location>
</feature>
<sequence>MDILSPNSSNNPWFAELEEVDDPMLLQDFVGDCLVDYPPENISTLMEDPDLHYPLSAGSECNSPTAARDTINSNSNSNSAAKRQKPNDYNQSSPSNETNQQSPVQLVLSSSPEEGDNRPSGGTPKLTRRPRRLPDQCHNHIIAERQRRQNLSQRFIALSALIPGLKKMDKTSVLGEAITHMKQLQEKLKILEDKSARRAVDSVVVVQRSRVAVENDCNSSTTADGSATGLTLDEQLPEVEARFSEKSVMIKIHCQMRSGVLPKIMTRVEDMNLQMTHTNSMPFNSTTLDITIMTQMEPDFNLRPQEVVENLRSIF</sequence>
<dbReference type="Pfam" id="PF22754">
    <property type="entry name" value="bHLH-TF_ACT-like_plant"/>
    <property type="match status" value="1"/>
</dbReference>
<evidence type="ECO:0000256" key="4">
    <source>
        <dbReference type="ARBA" id="ARBA00023242"/>
    </source>
</evidence>
<evidence type="ECO:0000259" key="6">
    <source>
        <dbReference type="PROSITE" id="PS50888"/>
    </source>
</evidence>
<dbReference type="EMBL" id="JBDFQZ010000002">
    <property type="protein sequence ID" value="KAK9749684.1"/>
    <property type="molecule type" value="Genomic_DNA"/>
</dbReference>